<keyword evidence="4" id="KW-1185">Reference proteome</keyword>
<evidence type="ECO:0000259" key="2">
    <source>
        <dbReference type="Pfam" id="PF20149"/>
    </source>
</evidence>
<reference evidence="3 4" key="1">
    <citation type="submission" date="2019-02" db="EMBL/GenBank/DDBJ databases">
        <title>Genome sequencing of the rare red list fungi Antrodiella citrinella (Flaviporus citrinellus).</title>
        <authorList>
            <person name="Buettner E."/>
            <person name="Kellner H."/>
        </authorList>
    </citation>
    <scope>NUCLEOTIDE SEQUENCE [LARGE SCALE GENOMIC DNA]</scope>
    <source>
        <strain evidence="3 4">DSM 108506</strain>
    </source>
</reference>
<feature type="domain" description="DUF6532" evidence="2">
    <location>
        <begin position="362"/>
        <end position="518"/>
    </location>
</feature>
<accession>A0A4S4MUN5</accession>
<feature type="region of interest" description="Disordered" evidence="1">
    <location>
        <begin position="129"/>
        <end position="185"/>
    </location>
</feature>
<feature type="compositionally biased region" description="Acidic residues" evidence="1">
    <location>
        <begin position="161"/>
        <end position="173"/>
    </location>
</feature>
<dbReference type="AlphaFoldDB" id="A0A4S4MUN5"/>
<feature type="compositionally biased region" description="Polar residues" evidence="1">
    <location>
        <begin position="1"/>
        <end position="12"/>
    </location>
</feature>
<dbReference type="EMBL" id="SGPM01000144">
    <property type="protein sequence ID" value="THH29018.1"/>
    <property type="molecule type" value="Genomic_DNA"/>
</dbReference>
<gene>
    <name evidence="3" type="ORF">EUX98_g5174</name>
</gene>
<evidence type="ECO:0000313" key="3">
    <source>
        <dbReference type="EMBL" id="THH29018.1"/>
    </source>
</evidence>
<evidence type="ECO:0000256" key="1">
    <source>
        <dbReference type="SAM" id="MobiDB-lite"/>
    </source>
</evidence>
<proteinExistence type="predicted"/>
<dbReference type="Pfam" id="PF20149">
    <property type="entry name" value="DUF6532"/>
    <property type="match status" value="1"/>
</dbReference>
<dbReference type="Proteomes" id="UP000308730">
    <property type="component" value="Unassembled WGS sequence"/>
</dbReference>
<evidence type="ECO:0000313" key="4">
    <source>
        <dbReference type="Proteomes" id="UP000308730"/>
    </source>
</evidence>
<name>A0A4S4MUN5_9APHY</name>
<feature type="region of interest" description="Disordered" evidence="1">
    <location>
        <begin position="1"/>
        <end position="81"/>
    </location>
</feature>
<comment type="caution">
    <text evidence="3">The sequence shown here is derived from an EMBL/GenBank/DDBJ whole genome shotgun (WGS) entry which is preliminary data.</text>
</comment>
<organism evidence="3 4">
    <name type="scientific">Antrodiella citrinella</name>
    <dbReference type="NCBI Taxonomy" id="2447956"/>
    <lineage>
        <taxon>Eukaryota</taxon>
        <taxon>Fungi</taxon>
        <taxon>Dikarya</taxon>
        <taxon>Basidiomycota</taxon>
        <taxon>Agaricomycotina</taxon>
        <taxon>Agaricomycetes</taxon>
        <taxon>Polyporales</taxon>
        <taxon>Steccherinaceae</taxon>
        <taxon>Antrodiella</taxon>
    </lineage>
</organism>
<dbReference type="InterPro" id="IPR045341">
    <property type="entry name" value="DUF6532"/>
</dbReference>
<feature type="compositionally biased region" description="Polar residues" evidence="1">
    <location>
        <begin position="25"/>
        <end position="48"/>
    </location>
</feature>
<sequence>MTTESGRHSSSAGHAFDTPDKPQWRSATDNDQVTSDGRGNSFTHTENVVIQKRRRPDDGGAHGIKLQRTSEASEHRFSSPSSIKTFARLSVCDFGYPLEPLSPASSLQYIPLTDIYGRIVGGQESSLVDNGRFSEMGQQKEDCVSPNDEEEREADSGQQDYSEEGVESDDVDSDATSISSSELVSTSGRSSEFRCHSADYQLDQMPDGHGDEASGDERFGWNAYDKQAASLSGAYNQGYSRSVFRDSLAMRSAQLPRYPVTSLSQVTKEGCKDSASENLPMVKYEQPYKVAGLAQQSAPIQDVIRAAIKVILKDLLINGQRVTTEKQAQHQRSLILGCIEEIRKQNKKPGDDAVYKEIHVRVSKDTGYAKTAIVLCKRRCKNMRCDIKQACAGLIAREYGLAGLTARNIKKNLMTDLKYIYSGSPKARHKPFERPIFSSAIKRIISNNRYGGIKYCSDFPVSPQGDKEIPAPFLAYIAGGITASLKAYIRNGRKIHSTLETVIFEDEYYKALKFIEEIREEKPTEYTDMMTQLFNDAS</sequence>
<protein>
    <recommendedName>
        <fullName evidence="2">DUF6532 domain-containing protein</fullName>
    </recommendedName>
</protein>